<proteinExistence type="predicted"/>
<feature type="transmembrane region" description="Helical" evidence="1">
    <location>
        <begin position="130"/>
        <end position="152"/>
    </location>
</feature>
<comment type="caution">
    <text evidence="3">The sequence shown here is derived from an EMBL/GenBank/DDBJ whole genome shotgun (WGS) entry which is preliminary data.</text>
</comment>
<keyword evidence="1" id="KW-1133">Transmembrane helix</keyword>
<evidence type="ECO:0000259" key="2">
    <source>
        <dbReference type="Pfam" id="PF20151"/>
    </source>
</evidence>
<accession>A0A9P7D6X7</accession>
<feature type="transmembrane region" description="Helical" evidence="1">
    <location>
        <begin position="186"/>
        <end position="207"/>
    </location>
</feature>
<feature type="transmembrane region" description="Helical" evidence="1">
    <location>
        <begin position="20"/>
        <end position="43"/>
    </location>
</feature>
<dbReference type="EMBL" id="JABBWD010000006">
    <property type="protein sequence ID" value="KAG1781277.1"/>
    <property type="molecule type" value="Genomic_DNA"/>
</dbReference>
<dbReference type="InterPro" id="IPR045340">
    <property type="entry name" value="DUF6533"/>
</dbReference>
<name>A0A9P7D6X7_9AGAM</name>
<feature type="transmembrane region" description="Helical" evidence="1">
    <location>
        <begin position="63"/>
        <end position="84"/>
    </location>
</feature>
<evidence type="ECO:0000313" key="3">
    <source>
        <dbReference type="EMBL" id="KAG1781277.1"/>
    </source>
</evidence>
<keyword evidence="1" id="KW-0472">Membrane</keyword>
<feature type="transmembrane region" description="Helical" evidence="1">
    <location>
        <begin position="96"/>
        <end position="118"/>
    </location>
</feature>
<keyword evidence="1" id="KW-0812">Transmembrane</keyword>
<dbReference type="OrthoDB" id="3350812at2759"/>
<feature type="domain" description="DUF6533" evidence="2">
    <location>
        <begin position="30"/>
        <end position="74"/>
    </location>
</feature>
<feature type="transmembrane region" description="Helical" evidence="1">
    <location>
        <begin position="227"/>
        <end position="252"/>
    </location>
</feature>
<gene>
    <name evidence="3" type="ORF">EV702DRAFT_653215</name>
</gene>
<reference evidence="3" key="1">
    <citation type="journal article" date="2020" name="New Phytol.">
        <title>Comparative genomics reveals dynamic genome evolution in host specialist ectomycorrhizal fungi.</title>
        <authorList>
            <person name="Lofgren L.A."/>
            <person name="Nguyen N.H."/>
            <person name="Vilgalys R."/>
            <person name="Ruytinx J."/>
            <person name="Liao H.L."/>
            <person name="Branco S."/>
            <person name="Kuo A."/>
            <person name="LaButti K."/>
            <person name="Lipzen A."/>
            <person name="Andreopoulos W."/>
            <person name="Pangilinan J."/>
            <person name="Riley R."/>
            <person name="Hundley H."/>
            <person name="Na H."/>
            <person name="Barry K."/>
            <person name="Grigoriev I.V."/>
            <person name="Stajich J.E."/>
            <person name="Kennedy P.G."/>
        </authorList>
    </citation>
    <scope>NUCLEOTIDE SEQUENCE</scope>
    <source>
        <strain evidence="3">DOB743</strain>
    </source>
</reference>
<feature type="transmembrane region" description="Helical" evidence="1">
    <location>
        <begin position="264"/>
        <end position="286"/>
    </location>
</feature>
<dbReference type="Pfam" id="PF20151">
    <property type="entry name" value="DUF6533"/>
    <property type="match status" value="1"/>
</dbReference>
<protein>
    <recommendedName>
        <fullName evidence="2">DUF6533 domain-containing protein</fullName>
    </recommendedName>
</protein>
<sequence length="322" mass="35907">MTYTSNDPYWWPTINLGIGYSYYAVFGFGFAVVSSTVVVYDWALTSGQEFEHVWSQRWSLVTVLYFGVRCLGVIYCGAIILWHIPTVSVNDAVGNILWCLINWTPVVVIVILGGVMIIRLHAMYLGSRKILIFLVVILLTLTITTGVLVAIVEGDTRSEEFVLSGIYQCMSYFTEGNTPLLIGVDWAYVTGLTWEVIALSFAVWIVVKHFCELRRQSKWSVRDCFTVLIKTHVLYFAAFAVASVFTFGGLSHDLSNSSSVGLQIYYGVVEIVTAVQLFVLGPRLILSVRAHHARLLADSDKGTAMTTIAFQERIHESTASDV</sequence>
<organism evidence="3 4">
    <name type="scientific">Suillus placidus</name>
    <dbReference type="NCBI Taxonomy" id="48579"/>
    <lineage>
        <taxon>Eukaryota</taxon>
        <taxon>Fungi</taxon>
        <taxon>Dikarya</taxon>
        <taxon>Basidiomycota</taxon>
        <taxon>Agaricomycotina</taxon>
        <taxon>Agaricomycetes</taxon>
        <taxon>Agaricomycetidae</taxon>
        <taxon>Boletales</taxon>
        <taxon>Suillineae</taxon>
        <taxon>Suillaceae</taxon>
        <taxon>Suillus</taxon>
    </lineage>
</organism>
<evidence type="ECO:0000256" key="1">
    <source>
        <dbReference type="SAM" id="Phobius"/>
    </source>
</evidence>
<dbReference type="AlphaFoldDB" id="A0A9P7D6X7"/>
<dbReference type="Proteomes" id="UP000714275">
    <property type="component" value="Unassembled WGS sequence"/>
</dbReference>
<keyword evidence="4" id="KW-1185">Reference proteome</keyword>
<evidence type="ECO:0000313" key="4">
    <source>
        <dbReference type="Proteomes" id="UP000714275"/>
    </source>
</evidence>